<reference evidence="1 2" key="1">
    <citation type="journal article" date="2019" name="Commun. Biol.">
        <title>The bagworm genome reveals a unique fibroin gene that provides high tensile strength.</title>
        <authorList>
            <person name="Kono N."/>
            <person name="Nakamura H."/>
            <person name="Ohtoshi R."/>
            <person name="Tomita M."/>
            <person name="Numata K."/>
            <person name="Arakawa K."/>
        </authorList>
    </citation>
    <scope>NUCLEOTIDE SEQUENCE [LARGE SCALE GENOMIC DNA]</scope>
</reference>
<sequence length="93" mass="10399">MRHEQLNCRLSLVTHGHITFLIKASQLYTSVVVSVSLTTPPPPTRIHPQSPYRRRSDLGAGRKLWTVRIIRATMTSASDGSTCPPRHEAARLI</sequence>
<organism evidence="1 2">
    <name type="scientific">Eumeta variegata</name>
    <name type="common">Bagworm moth</name>
    <name type="synonym">Eumeta japonica</name>
    <dbReference type="NCBI Taxonomy" id="151549"/>
    <lineage>
        <taxon>Eukaryota</taxon>
        <taxon>Metazoa</taxon>
        <taxon>Ecdysozoa</taxon>
        <taxon>Arthropoda</taxon>
        <taxon>Hexapoda</taxon>
        <taxon>Insecta</taxon>
        <taxon>Pterygota</taxon>
        <taxon>Neoptera</taxon>
        <taxon>Endopterygota</taxon>
        <taxon>Lepidoptera</taxon>
        <taxon>Glossata</taxon>
        <taxon>Ditrysia</taxon>
        <taxon>Tineoidea</taxon>
        <taxon>Psychidae</taxon>
        <taxon>Oiketicinae</taxon>
        <taxon>Eumeta</taxon>
    </lineage>
</organism>
<accession>A0A4C1Y8N7</accession>
<gene>
    <name evidence="1" type="ORF">EVAR_97776_1</name>
</gene>
<comment type="caution">
    <text evidence="1">The sequence shown here is derived from an EMBL/GenBank/DDBJ whole genome shotgun (WGS) entry which is preliminary data.</text>
</comment>
<name>A0A4C1Y8N7_EUMVA</name>
<keyword evidence="2" id="KW-1185">Reference proteome</keyword>
<evidence type="ECO:0000313" key="1">
    <source>
        <dbReference type="EMBL" id="GBP70929.1"/>
    </source>
</evidence>
<proteinExistence type="predicted"/>
<dbReference type="AlphaFoldDB" id="A0A4C1Y8N7"/>
<protein>
    <submittedName>
        <fullName evidence="1">Uncharacterized protein</fullName>
    </submittedName>
</protein>
<dbReference type="EMBL" id="BGZK01001091">
    <property type="protein sequence ID" value="GBP70929.1"/>
    <property type="molecule type" value="Genomic_DNA"/>
</dbReference>
<dbReference type="Proteomes" id="UP000299102">
    <property type="component" value="Unassembled WGS sequence"/>
</dbReference>
<evidence type="ECO:0000313" key="2">
    <source>
        <dbReference type="Proteomes" id="UP000299102"/>
    </source>
</evidence>